<gene>
    <name evidence="1" type="ORF">BG006_003597</name>
</gene>
<sequence>MVAIADTFVHSYQLLTLQELDLTTCQIASAMVQHVLMRCFGLTHLYTPWLSASDVYEVQRQLKQGGSTWVCRGLQRFGVRIMEAQGSYVPSIAKSTTSTHLNSLKGAQVAFLAEEAIERHCQAVFRELAQLTELVVLRVGSETNWDDRGLQMNTSR</sequence>
<reference evidence="1" key="1">
    <citation type="journal article" date="2020" name="Fungal Divers.">
        <title>Resolving the Mortierellaceae phylogeny through synthesis of multi-gene phylogenetics and phylogenomics.</title>
        <authorList>
            <person name="Vandepol N."/>
            <person name="Liber J."/>
            <person name="Desiro A."/>
            <person name="Na H."/>
            <person name="Kennedy M."/>
            <person name="Barry K."/>
            <person name="Grigoriev I.V."/>
            <person name="Miller A.N."/>
            <person name="O'Donnell K."/>
            <person name="Stajich J.E."/>
            <person name="Bonito G."/>
        </authorList>
    </citation>
    <scope>NUCLEOTIDE SEQUENCE</scope>
    <source>
        <strain evidence="1">NVP1</strain>
    </source>
</reference>
<dbReference type="EMBL" id="JAAAUY010000200">
    <property type="protein sequence ID" value="KAF9333478.1"/>
    <property type="molecule type" value="Genomic_DNA"/>
</dbReference>
<dbReference type="Proteomes" id="UP000696485">
    <property type="component" value="Unassembled WGS sequence"/>
</dbReference>
<keyword evidence="2" id="KW-1185">Reference proteome</keyword>
<proteinExistence type="predicted"/>
<evidence type="ECO:0000313" key="2">
    <source>
        <dbReference type="Proteomes" id="UP000696485"/>
    </source>
</evidence>
<evidence type="ECO:0000313" key="1">
    <source>
        <dbReference type="EMBL" id="KAF9333478.1"/>
    </source>
</evidence>
<protein>
    <submittedName>
        <fullName evidence="1">Uncharacterized protein</fullName>
    </submittedName>
</protein>
<dbReference type="AlphaFoldDB" id="A0A9P5SRA7"/>
<accession>A0A9P5SRA7</accession>
<name>A0A9P5SRA7_9FUNG</name>
<organism evidence="1 2">
    <name type="scientific">Podila minutissima</name>
    <dbReference type="NCBI Taxonomy" id="64525"/>
    <lineage>
        <taxon>Eukaryota</taxon>
        <taxon>Fungi</taxon>
        <taxon>Fungi incertae sedis</taxon>
        <taxon>Mucoromycota</taxon>
        <taxon>Mortierellomycotina</taxon>
        <taxon>Mortierellomycetes</taxon>
        <taxon>Mortierellales</taxon>
        <taxon>Mortierellaceae</taxon>
        <taxon>Podila</taxon>
    </lineage>
</organism>
<comment type="caution">
    <text evidence="1">The sequence shown here is derived from an EMBL/GenBank/DDBJ whole genome shotgun (WGS) entry which is preliminary data.</text>
</comment>